<gene>
    <name evidence="5" type="ORF">DFR30_1310</name>
</gene>
<name>A0A4R1HBS2_9GAMM</name>
<dbReference type="Gene3D" id="3.40.50.450">
    <property type="match status" value="1"/>
</dbReference>
<dbReference type="AlphaFoldDB" id="A0A4R1HBS2"/>
<dbReference type="NCBIfam" id="TIGR00730">
    <property type="entry name" value="Rossman fold protein, TIGR00730 family"/>
    <property type="match status" value="1"/>
</dbReference>
<evidence type="ECO:0000256" key="2">
    <source>
        <dbReference type="ARBA" id="ARBA00011985"/>
    </source>
</evidence>
<evidence type="ECO:0000256" key="4">
    <source>
        <dbReference type="SAM" id="MobiDB-lite"/>
    </source>
</evidence>
<dbReference type="PANTHER" id="PTHR43393:SF3">
    <property type="entry name" value="LYSINE DECARBOXYLASE-LIKE PROTEIN"/>
    <property type="match status" value="1"/>
</dbReference>
<dbReference type="RefSeq" id="WP_132971880.1">
    <property type="nucleotide sequence ID" value="NZ_SMFX01000001.1"/>
</dbReference>
<feature type="region of interest" description="Disordered" evidence="4">
    <location>
        <begin position="1"/>
        <end position="40"/>
    </location>
</feature>
<evidence type="ECO:0000256" key="1">
    <source>
        <dbReference type="ARBA" id="ARBA00000274"/>
    </source>
</evidence>
<dbReference type="GO" id="GO:0009691">
    <property type="term" value="P:cytokinin biosynthetic process"/>
    <property type="evidence" value="ECO:0007669"/>
    <property type="project" value="InterPro"/>
</dbReference>
<dbReference type="GO" id="GO:0005829">
    <property type="term" value="C:cytosol"/>
    <property type="evidence" value="ECO:0007669"/>
    <property type="project" value="TreeGrafter"/>
</dbReference>
<comment type="caution">
    <text evidence="5">The sequence shown here is derived from an EMBL/GenBank/DDBJ whole genome shotgun (WGS) entry which is preliminary data.</text>
</comment>
<evidence type="ECO:0000313" key="5">
    <source>
        <dbReference type="EMBL" id="TCK18051.1"/>
    </source>
</evidence>
<dbReference type="Proteomes" id="UP000295707">
    <property type="component" value="Unassembled WGS sequence"/>
</dbReference>
<dbReference type="EC" id="3.2.2.4" evidence="2"/>
<accession>A0A4R1HBS2</accession>
<dbReference type="InterPro" id="IPR005269">
    <property type="entry name" value="LOG"/>
</dbReference>
<dbReference type="PANTHER" id="PTHR43393">
    <property type="entry name" value="CYTOKININ RIBOSIDE 5'-MONOPHOSPHATE PHOSPHORIBOHYDROLASE"/>
    <property type="match status" value="1"/>
</dbReference>
<keyword evidence="6" id="KW-1185">Reference proteome</keyword>
<dbReference type="GO" id="GO:0008714">
    <property type="term" value="F:AMP nucleosidase activity"/>
    <property type="evidence" value="ECO:0007669"/>
    <property type="project" value="UniProtKB-EC"/>
</dbReference>
<sequence>MSRKSHRPHIPSPANPKQRQEPLPWCHPKSPEEDPDAPGMVEAILNSPSYTPADRDLDFLQQDDTRSIRLQLDYLKPELLLRQHGVKHTVVVFGSTRIVEPIAAKQKVAALRSALADKPQDSELERRLAIAERIEDKSRYYSVAREFGSLVADASGCPGNPEFVVMTGGGPGIMEAANRGAYDAGLKTVGLNISLPHEQYPNPYITPELCFHFHYFALRKMHFLLRAKALVALPGGFGTFDELFETLTLIQTRKIKPVPVVLIGEQYWRRVLDIDFMVEEGVIDLEDRELFWYAETAQEAWDSIKSWHLSNNTPL</sequence>
<dbReference type="Pfam" id="PF03641">
    <property type="entry name" value="Lysine_decarbox"/>
    <property type="match status" value="1"/>
</dbReference>
<proteinExistence type="predicted"/>
<comment type="catalytic activity">
    <reaction evidence="1">
        <text>AMP + H2O = D-ribose 5-phosphate + adenine</text>
        <dbReference type="Rhea" id="RHEA:20129"/>
        <dbReference type="ChEBI" id="CHEBI:15377"/>
        <dbReference type="ChEBI" id="CHEBI:16708"/>
        <dbReference type="ChEBI" id="CHEBI:78346"/>
        <dbReference type="ChEBI" id="CHEBI:456215"/>
        <dbReference type="EC" id="3.2.2.4"/>
    </reaction>
</comment>
<evidence type="ECO:0000256" key="3">
    <source>
        <dbReference type="ARBA" id="ARBA00031983"/>
    </source>
</evidence>
<dbReference type="SUPFAM" id="SSF102405">
    <property type="entry name" value="MCP/YpsA-like"/>
    <property type="match status" value="1"/>
</dbReference>
<dbReference type="InterPro" id="IPR031100">
    <property type="entry name" value="LOG_fam"/>
</dbReference>
<organism evidence="5 6">
    <name type="scientific">Thiogranum longum</name>
    <dbReference type="NCBI Taxonomy" id="1537524"/>
    <lineage>
        <taxon>Bacteria</taxon>
        <taxon>Pseudomonadati</taxon>
        <taxon>Pseudomonadota</taxon>
        <taxon>Gammaproteobacteria</taxon>
        <taxon>Chromatiales</taxon>
        <taxon>Ectothiorhodospiraceae</taxon>
        <taxon>Thiogranum</taxon>
    </lineage>
</organism>
<dbReference type="EMBL" id="SMFX01000001">
    <property type="protein sequence ID" value="TCK18051.1"/>
    <property type="molecule type" value="Genomic_DNA"/>
</dbReference>
<dbReference type="InterPro" id="IPR052341">
    <property type="entry name" value="LOG_family_nucleotidases"/>
</dbReference>
<dbReference type="OrthoDB" id="9801098at2"/>
<protein>
    <recommendedName>
        <fullName evidence="3">AMP nucleosidase</fullName>
        <ecNumber evidence="2">3.2.2.4</ecNumber>
    </recommendedName>
    <alternativeName>
        <fullName evidence="3">AMP nucleosidase</fullName>
    </alternativeName>
</protein>
<evidence type="ECO:0000313" key="6">
    <source>
        <dbReference type="Proteomes" id="UP000295707"/>
    </source>
</evidence>
<reference evidence="5 6" key="1">
    <citation type="submission" date="2019-03" db="EMBL/GenBank/DDBJ databases">
        <title>Genomic Encyclopedia of Type Strains, Phase IV (KMG-IV): sequencing the most valuable type-strain genomes for metagenomic binning, comparative biology and taxonomic classification.</title>
        <authorList>
            <person name="Goeker M."/>
        </authorList>
    </citation>
    <scope>NUCLEOTIDE SEQUENCE [LARGE SCALE GENOMIC DNA]</scope>
    <source>
        <strain evidence="5 6">DSM 19610</strain>
    </source>
</reference>